<dbReference type="AlphaFoldDB" id="A0A9J7BSA6"/>
<name>A0A9J7BSA6_9BACT</name>
<protein>
    <submittedName>
        <fullName evidence="2">Uncharacterized protein</fullName>
    </submittedName>
</protein>
<evidence type="ECO:0000313" key="3">
    <source>
        <dbReference type="Proteomes" id="UP001059380"/>
    </source>
</evidence>
<dbReference type="Proteomes" id="UP001059380">
    <property type="component" value="Chromosome"/>
</dbReference>
<reference evidence="2" key="1">
    <citation type="submission" date="2021-04" db="EMBL/GenBank/DDBJ databases">
        <title>Phylogenetic analysis of Acidobacteriaceae.</title>
        <authorList>
            <person name="Qiu L."/>
            <person name="Zhang Q."/>
        </authorList>
    </citation>
    <scope>NUCLEOTIDE SEQUENCE</scope>
    <source>
        <strain evidence="2">DSM 25168</strain>
    </source>
</reference>
<dbReference type="RefSeq" id="WP_260793429.1">
    <property type="nucleotide sequence ID" value="NZ_CP093313.1"/>
</dbReference>
<keyword evidence="3" id="KW-1185">Reference proteome</keyword>
<dbReference type="KEGG" id="orp:MOP44_25625"/>
<accession>A0A9J7BSA6</accession>
<proteinExistence type="predicted"/>
<evidence type="ECO:0000313" key="2">
    <source>
        <dbReference type="EMBL" id="UWZ83925.1"/>
    </source>
</evidence>
<sequence>MKRKVIALLAAMAVTPAFGQLTAPKTVQAGSAFSIESGGSGQATLYIVGIGQVIKRDAQLGGAISIPEGTLYNAGRYVAFVSSAPNDVVSFDVTPAKVADVNFLARPSRLPVGLHNGITGAVYVFDSYKNLVTSPTPISFSLTTPSGASENRTAQSKNGAAWIAMDSSPKEGAAHFIAKAGDVSSTRIIGQVPGDPCTLRMSAKPSGQKIALETDPVHDCSGNAVPDGTIVTFTETYNGAQSIVDVPLKRGVAKVEMPAYPGANISVASGVVLGNQIHWGK</sequence>
<dbReference type="EMBL" id="CP093313">
    <property type="protein sequence ID" value="UWZ83925.1"/>
    <property type="molecule type" value="Genomic_DNA"/>
</dbReference>
<feature type="signal peptide" evidence="1">
    <location>
        <begin position="1"/>
        <end position="19"/>
    </location>
</feature>
<evidence type="ECO:0000256" key="1">
    <source>
        <dbReference type="SAM" id="SignalP"/>
    </source>
</evidence>
<gene>
    <name evidence="2" type="ORF">MOP44_25625</name>
</gene>
<feature type="chain" id="PRO_5039915601" evidence="1">
    <location>
        <begin position="20"/>
        <end position="281"/>
    </location>
</feature>
<keyword evidence="1" id="KW-0732">Signal</keyword>
<organism evidence="2 3">
    <name type="scientific">Occallatibacter riparius</name>
    <dbReference type="NCBI Taxonomy" id="1002689"/>
    <lineage>
        <taxon>Bacteria</taxon>
        <taxon>Pseudomonadati</taxon>
        <taxon>Acidobacteriota</taxon>
        <taxon>Terriglobia</taxon>
        <taxon>Terriglobales</taxon>
        <taxon>Acidobacteriaceae</taxon>
        <taxon>Occallatibacter</taxon>
    </lineage>
</organism>